<evidence type="ECO:0000313" key="2">
    <source>
        <dbReference type="Proteomes" id="UP000515152"/>
    </source>
</evidence>
<sequence>MMRLLIIIGAFFVGYSIQYQYHFVNNRINWTEAQSHCRETYTDLATVCSEEDMNRLTSAFPNDFTRAAWIGLQRGVVWRWQWSFSDKEFYIGGDLYFRNWRNGHPNSALMEDRCAVLEPNGKWFDDSCNTQRHFVCFNESAMGDMKYVLIEKNRSWRDAQRICRERHTDLVSVRNAAENQAIKAVASSQVWIGLFSDPWVWSDLAISSFRFWGQSQPNNVNNTQDCVIIKPTNLWNDIKCNVRRSFFCYSDTLILIWENMSWIEALTYCKTHHLDLVSVTDVQMQHAVAKKAANASTSSVWLGLRYTCKFSFWFWINSDSMCYQNWAPGHGPGGQRECGLSGAVESSRGNQWVSLHQTKKLNFICRLSGNV</sequence>
<dbReference type="SMART" id="SM00034">
    <property type="entry name" value="CLECT"/>
    <property type="match status" value="3"/>
</dbReference>
<organism evidence="2 3">
    <name type="scientific">Clupea harengus</name>
    <name type="common">Atlantic herring</name>
    <dbReference type="NCBI Taxonomy" id="7950"/>
    <lineage>
        <taxon>Eukaryota</taxon>
        <taxon>Metazoa</taxon>
        <taxon>Chordata</taxon>
        <taxon>Craniata</taxon>
        <taxon>Vertebrata</taxon>
        <taxon>Euteleostomi</taxon>
        <taxon>Actinopterygii</taxon>
        <taxon>Neopterygii</taxon>
        <taxon>Teleostei</taxon>
        <taxon>Clupei</taxon>
        <taxon>Clupeiformes</taxon>
        <taxon>Clupeoidei</taxon>
        <taxon>Clupeidae</taxon>
        <taxon>Clupea</taxon>
    </lineage>
</organism>
<feature type="domain" description="C-type lectin" evidence="1">
    <location>
        <begin position="244"/>
        <end position="366"/>
    </location>
</feature>
<gene>
    <name evidence="3" type="primary">LOC105905462</name>
</gene>
<dbReference type="PANTHER" id="PTHR45784">
    <property type="entry name" value="C-TYPE LECTIN DOMAIN FAMILY 20 MEMBER A-RELATED"/>
    <property type="match status" value="1"/>
</dbReference>
<evidence type="ECO:0000313" key="3">
    <source>
        <dbReference type="RefSeq" id="XP_042565157.1"/>
    </source>
</evidence>
<name>A0A8M1KMQ6_CLUHA</name>
<dbReference type="AlphaFoldDB" id="A0A8M1KMQ6"/>
<dbReference type="InterPro" id="IPR001304">
    <property type="entry name" value="C-type_lectin-like"/>
</dbReference>
<evidence type="ECO:0000259" key="1">
    <source>
        <dbReference type="PROSITE" id="PS50041"/>
    </source>
</evidence>
<reference evidence="3" key="1">
    <citation type="submission" date="2025-08" db="UniProtKB">
        <authorList>
            <consortium name="RefSeq"/>
        </authorList>
    </citation>
    <scope>IDENTIFICATION</scope>
</reference>
<dbReference type="OrthoDB" id="441660at2759"/>
<dbReference type="PANTHER" id="PTHR45784:SF3">
    <property type="entry name" value="C-TYPE LECTIN DOMAIN FAMILY 4 MEMBER K-LIKE-RELATED"/>
    <property type="match status" value="1"/>
</dbReference>
<feature type="domain" description="C-type lectin" evidence="1">
    <location>
        <begin position="142"/>
        <end position="249"/>
    </location>
</feature>
<dbReference type="KEGG" id="char:105905462"/>
<keyword evidence="2" id="KW-1185">Reference proteome</keyword>
<dbReference type="RefSeq" id="XP_042565157.1">
    <property type="nucleotide sequence ID" value="XM_042709223.1"/>
</dbReference>
<accession>A0A8M1KMQ6</accession>
<dbReference type="PROSITE" id="PS50041">
    <property type="entry name" value="C_TYPE_LECTIN_2"/>
    <property type="match status" value="3"/>
</dbReference>
<dbReference type="Pfam" id="PF00059">
    <property type="entry name" value="Lectin_C"/>
    <property type="match status" value="3"/>
</dbReference>
<feature type="domain" description="C-type lectin" evidence="1">
    <location>
        <begin position="21"/>
        <end position="137"/>
    </location>
</feature>
<proteinExistence type="predicted"/>
<dbReference type="Proteomes" id="UP000515152">
    <property type="component" value="Chromosome 11"/>
</dbReference>
<dbReference type="GeneID" id="105905462"/>
<dbReference type="CDD" id="cd00037">
    <property type="entry name" value="CLECT"/>
    <property type="match status" value="1"/>
</dbReference>
<dbReference type="PROSITE" id="PS00615">
    <property type="entry name" value="C_TYPE_LECTIN_1"/>
    <property type="match status" value="1"/>
</dbReference>
<protein>
    <submittedName>
        <fullName evidence="3">Macrophage mannose receptor 1-like</fullName>
    </submittedName>
</protein>
<dbReference type="InterPro" id="IPR018378">
    <property type="entry name" value="C-type_lectin_CS"/>
</dbReference>